<accession>W4MD22</accession>
<dbReference type="InterPro" id="IPR028081">
    <property type="entry name" value="Leu-bd"/>
</dbReference>
<dbReference type="Pfam" id="PF13174">
    <property type="entry name" value="TPR_6"/>
    <property type="match status" value="2"/>
</dbReference>
<dbReference type="InterPro" id="IPR011990">
    <property type="entry name" value="TPR-like_helical_dom_sf"/>
</dbReference>
<dbReference type="PANTHER" id="PTHR30483:SF6">
    <property type="entry name" value="PERIPLASMIC BINDING PROTEIN OF ABC TRANSPORTER FOR NATURAL AMINO ACIDS"/>
    <property type="match status" value="1"/>
</dbReference>
<keyword evidence="3" id="KW-0802">TPR repeat</keyword>
<proteinExistence type="inferred from homology"/>
<dbReference type="InterPro" id="IPR028082">
    <property type="entry name" value="Peripla_BP_I"/>
</dbReference>
<dbReference type="PANTHER" id="PTHR30483">
    <property type="entry name" value="LEUCINE-SPECIFIC-BINDING PROTEIN"/>
    <property type="match status" value="1"/>
</dbReference>
<comment type="caution">
    <text evidence="5">The sequence shown here is derived from an EMBL/GenBank/DDBJ whole genome shotgun (WGS) entry which is preliminary data.</text>
</comment>
<evidence type="ECO:0000256" key="1">
    <source>
        <dbReference type="ARBA" id="ARBA00010062"/>
    </source>
</evidence>
<organism evidence="5 6">
    <name type="scientific">Candidatus Entotheonella gemina</name>
    <dbReference type="NCBI Taxonomy" id="1429439"/>
    <lineage>
        <taxon>Bacteria</taxon>
        <taxon>Pseudomonadati</taxon>
        <taxon>Nitrospinota/Tectimicrobiota group</taxon>
        <taxon>Candidatus Tectimicrobiota</taxon>
        <taxon>Candidatus Entotheonellia</taxon>
        <taxon>Candidatus Entotheonellales</taxon>
        <taxon>Candidatus Entotheonellaceae</taxon>
        <taxon>Candidatus Entotheonella</taxon>
    </lineage>
</organism>
<name>W4MD22_9BACT</name>
<comment type="similarity">
    <text evidence="1">Belongs to the leucine-binding protein family.</text>
</comment>
<dbReference type="InterPro" id="IPR051010">
    <property type="entry name" value="BCAA_transport"/>
</dbReference>
<dbReference type="CDD" id="cd06339">
    <property type="entry name" value="PBP1_YraM_LppC_lipoprotein-like"/>
    <property type="match status" value="1"/>
</dbReference>
<evidence type="ECO:0000313" key="5">
    <source>
        <dbReference type="EMBL" id="ETX07532.1"/>
    </source>
</evidence>
<evidence type="ECO:0000313" key="6">
    <source>
        <dbReference type="Proteomes" id="UP000019140"/>
    </source>
</evidence>
<feature type="domain" description="Leucine-binding protein" evidence="4">
    <location>
        <begin position="282"/>
        <end position="638"/>
    </location>
</feature>
<evidence type="ECO:0000256" key="3">
    <source>
        <dbReference type="PROSITE-ProRule" id="PRU00339"/>
    </source>
</evidence>
<dbReference type="Pfam" id="PF13458">
    <property type="entry name" value="Peripla_BP_6"/>
    <property type="match status" value="1"/>
</dbReference>
<dbReference type="InterPro" id="IPR019734">
    <property type="entry name" value="TPR_rpt"/>
</dbReference>
<dbReference type="SUPFAM" id="SSF53822">
    <property type="entry name" value="Periplasmic binding protein-like I"/>
    <property type="match status" value="1"/>
</dbReference>
<evidence type="ECO:0000256" key="2">
    <source>
        <dbReference type="ARBA" id="ARBA00022729"/>
    </source>
</evidence>
<dbReference type="Gene3D" id="3.40.50.2300">
    <property type="match status" value="2"/>
</dbReference>
<keyword evidence="6" id="KW-1185">Reference proteome</keyword>
<protein>
    <recommendedName>
        <fullName evidence="4">Leucine-binding protein domain-containing protein</fullName>
    </recommendedName>
</protein>
<dbReference type="EMBL" id="AZHX01000432">
    <property type="protein sequence ID" value="ETX07532.1"/>
    <property type="molecule type" value="Genomic_DNA"/>
</dbReference>
<gene>
    <name evidence="5" type="ORF">ETSY2_10650</name>
</gene>
<feature type="repeat" description="TPR" evidence="3">
    <location>
        <begin position="156"/>
        <end position="189"/>
    </location>
</feature>
<dbReference type="PROSITE" id="PS50005">
    <property type="entry name" value="TPR"/>
    <property type="match status" value="1"/>
</dbReference>
<reference evidence="5 6" key="1">
    <citation type="journal article" date="2014" name="Nature">
        <title>An environmental bacterial taxon with a large and distinct metabolic repertoire.</title>
        <authorList>
            <person name="Wilson M.C."/>
            <person name="Mori T."/>
            <person name="Ruckert C."/>
            <person name="Uria A.R."/>
            <person name="Helf M.J."/>
            <person name="Takada K."/>
            <person name="Gernert C."/>
            <person name="Steffens U.A."/>
            <person name="Heycke N."/>
            <person name="Schmitt S."/>
            <person name="Rinke C."/>
            <person name="Helfrich E.J."/>
            <person name="Brachmann A.O."/>
            <person name="Gurgui C."/>
            <person name="Wakimoto T."/>
            <person name="Kracht M."/>
            <person name="Crusemann M."/>
            <person name="Hentschel U."/>
            <person name="Abe I."/>
            <person name="Matsunaga S."/>
            <person name="Kalinowski J."/>
            <person name="Takeyama H."/>
            <person name="Piel J."/>
        </authorList>
    </citation>
    <scope>NUCLEOTIDE SEQUENCE [LARGE SCALE GENOMIC DNA]</scope>
    <source>
        <strain evidence="6">TSY2</strain>
    </source>
</reference>
<sequence length="644" mass="69814">MTGVILGLVLGLLAGCGARRSPGPFSGSAASANPGTVTKPATAKQRRAFEAAAALDHAGRETEALGAFKDFVQRYPSSALTDQALMALGALSLKWDQAVQAQGYYQHLTQRFPGSSLAPEAHLKLGIVSHNLRQYDASTTSLNLALATLTLPQQRAQAHYYTGLNMRQLQRYAEAFEAFNRAVETSSDTTLIQDAQGAMDTLVQHQLASDDLHQLANRYAATPQGAQLLLRLSQYHREAGDIAGELSALQQLVNLYPDHPELPTLMTRLATLQSALTTDTSTIGVLLPLSGEGQLAGQRVLWGIELALARLRAEQPGLDIRLQIRDTQGDSAIASSALHALVTEEHAVAVIGPLFSQVATDLAPLTEELGVPVVSPYARNSAFPFLSSYAFRNSLTDADQARFLADYAVRVRNLTRFAVLYPDEPYGESLKDTFIEHVINLEGKVVVVSAYPPDDKNFGQAIKRLGGIDDESVSDLLAGSGTRVALADTKPYEAIFLPGYFDRVGLIAPELAFYNITNVQLLGTDGWNAEELIVIGEHFVEDAIFVDGFFTDASAPSVAMFVEQFISRYEERPTLIAAQGYDTLRMLVQLLRAGADSRFALREGLLQLRDFPGVTGLTSLDQDGNAVKIPYLLTVKNGRIIQLN</sequence>
<evidence type="ECO:0000259" key="4">
    <source>
        <dbReference type="Pfam" id="PF13458"/>
    </source>
</evidence>
<dbReference type="SUPFAM" id="SSF48452">
    <property type="entry name" value="TPR-like"/>
    <property type="match status" value="1"/>
</dbReference>
<dbReference type="AlphaFoldDB" id="W4MD22"/>
<keyword evidence="2" id="KW-0732">Signal</keyword>
<dbReference type="Gene3D" id="1.25.40.10">
    <property type="entry name" value="Tetratricopeptide repeat domain"/>
    <property type="match status" value="2"/>
</dbReference>
<dbReference type="HOGENOM" id="CLU_024917_0_0_7"/>
<dbReference type="Proteomes" id="UP000019140">
    <property type="component" value="Unassembled WGS sequence"/>
</dbReference>